<keyword evidence="3" id="KW-1185">Reference proteome</keyword>
<gene>
    <name evidence="2" type="ORF">DFQ14_102273</name>
</gene>
<feature type="region of interest" description="Disordered" evidence="1">
    <location>
        <begin position="29"/>
        <end position="58"/>
    </location>
</feature>
<evidence type="ECO:0000256" key="1">
    <source>
        <dbReference type="SAM" id="MobiDB-lite"/>
    </source>
</evidence>
<reference evidence="2 3" key="1">
    <citation type="submission" date="2018-07" db="EMBL/GenBank/DDBJ databases">
        <title>Genomic Encyclopedia of Type Strains, Phase III (KMG-III): the genomes of soil and plant-associated and newly described type strains.</title>
        <authorList>
            <person name="Whitman W."/>
        </authorList>
    </citation>
    <scope>NUCLEOTIDE SEQUENCE [LARGE SCALE GENOMIC DNA]</scope>
    <source>
        <strain evidence="2 3">CECT 8575</strain>
    </source>
</reference>
<dbReference type="Proteomes" id="UP000253495">
    <property type="component" value="Unassembled WGS sequence"/>
</dbReference>
<organism evidence="2 3">
    <name type="scientific">Halopolyspora algeriensis</name>
    <dbReference type="NCBI Taxonomy" id="1500506"/>
    <lineage>
        <taxon>Bacteria</taxon>
        <taxon>Bacillati</taxon>
        <taxon>Actinomycetota</taxon>
        <taxon>Actinomycetes</taxon>
        <taxon>Actinomycetes incertae sedis</taxon>
        <taxon>Halopolyspora</taxon>
    </lineage>
</organism>
<name>A0A368W055_9ACTN</name>
<evidence type="ECO:0000313" key="3">
    <source>
        <dbReference type="Proteomes" id="UP000253495"/>
    </source>
</evidence>
<sequence>MPRIRRCGSGIVSGVDGAQSPEPWAARGIGAFTHGSGGGLARERKEPGKGQGFRSSNAMSEGCVASGVTSMCM</sequence>
<proteinExistence type="predicted"/>
<accession>A0A368W055</accession>
<dbReference type="AlphaFoldDB" id="A0A368W055"/>
<comment type="caution">
    <text evidence="2">The sequence shown here is derived from an EMBL/GenBank/DDBJ whole genome shotgun (WGS) entry which is preliminary data.</text>
</comment>
<dbReference type="EMBL" id="QPJC01000002">
    <property type="protein sequence ID" value="RCW45971.1"/>
    <property type="molecule type" value="Genomic_DNA"/>
</dbReference>
<evidence type="ECO:0000313" key="2">
    <source>
        <dbReference type="EMBL" id="RCW45971.1"/>
    </source>
</evidence>
<protein>
    <submittedName>
        <fullName evidence="2">Uncharacterized protein</fullName>
    </submittedName>
</protein>
<feature type="region of interest" description="Disordered" evidence="1">
    <location>
        <begin position="1"/>
        <end position="20"/>
    </location>
</feature>